<reference evidence="2 3" key="1">
    <citation type="submission" date="2016-10" db="EMBL/GenBank/DDBJ databases">
        <authorList>
            <person name="Varghese N."/>
            <person name="Submissions S."/>
        </authorList>
    </citation>
    <scope>NUCLEOTIDE SEQUENCE [LARGE SCALE GENOMIC DNA]</scope>
    <source>
        <strain evidence="2 3">NLAE-zl-C196</strain>
    </source>
</reference>
<protein>
    <submittedName>
        <fullName evidence="2">Uncharacterized protein</fullName>
    </submittedName>
</protein>
<sequence>MIMKKSWWFGSYEITMREILASITIIAVMMILGFVFAGKIEEHQMDKNAEYYKAAKITETEMFRYGMNTSIGNAFVYGELEAIDTVTYPEIGGEYLYVEKVEEHYNMHTRTVTYTDFNGKTHTRTETYWSWDYAGSEEVHSKKIQFCDIEMDYSKVAMPGTDYIDTMNESGFVRFKYYGCNPKYTGTVYTDLRDGAMKDDSPFYVGQDIESTVEYLTSGFPIVLFWIIWIILTGGAVVGFICLDNEWLED</sequence>
<keyword evidence="1" id="KW-0812">Transmembrane</keyword>
<dbReference type="AlphaFoldDB" id="A0A1I0GP21"/>
<gene>
    <name evidence="2" type="ORF">SAMN05216521_102086</name>
</gene>
<proteinExistence type="predicted"/>
<evidence type="ECO:0000313" key="2">
    <source>
        <dbReference type="EMBL" id="SET72138.1"/>
    </source>
</evidence>
<organism evidence="2 3">
    <name type="scientific">Enterocloster clostridioformis</name>
    <dbReference type="NCBI Taxonomy" id="1531"/>
    <lineage>
        <taxon>Bacteria</taxon>
        <taxon>Bacillati</taxon>
        <taxon>Bacillota</taxon>
        <taxon>Clostridia</taxon>
        <taxon>Lachnospirales</taxon>
        <taxon>Lachnospiraceae</taxon>
        <taxon>Enterocloster</taxon>
    </lineage>
</organism>
<keyword evidence="1" id="KW-0472">Membrane</keyword>
<dbReference type="RefSeq" id="WP_081352060.1">
    <property type="nucleotide sequence ID" value="NZ_FOIO01000020.1"/>
</dbReference>
<dbReference type="EMBL" id="FOIO01000020">
    <property type="protein sequence ID" value="SET72138.1"/>
    <property type="molecule type" value="Genomic_DNA"/>
</dbReference>
<dbReference type="Proteomes" id="UP000182121">
    <property type="component" value="Unassembled WGS sequence"/>
</dbReference>
<evidence type="ECO:0000256" key="1">
    <source>
        <dbReference type="SAM" id="Phobius"/>
    </source>
</evidence>
<comment type="caution">
    <text evidence="2">The sequence shown here is derived from an EMBL/GenBank/DDBJ whole genome shotgun (WGS) entry which is preliminary data.</text>
</comment>
<keyword evidence="1" id="KW-1133">Transmembrane helix</keyword>
<evidence type="ECO:0000313" key="3">
    <source>
        <dbReference type="Proteomes" id="UP000182121"/>
    </source>
</evidence>
<feature type="transmembrane region" description="Helical" evidence="1">
    <location>
        <begin position="223"/>
        <end position="243"/>
    </location>
</feature>
<feature type="transmembrane region" description="Helical" evidence="1">
    <location>
        <begin position="20"/>
        <end position="38"/>
    </location>
</feature>
<name>A0A1I0GP21_9FIRM</name>
<accession>A0A1I0GP21</accession>